<evidence type="ECO:0000313" key="1">
    <source>
        <dbReference type="EMBL" id="UTI63918.1"/>
    </source>
</evidence>
<gene>
    <name evidence="1" type="ORF">NBH00_21565</name>
</gene>
<proteinExistence type="predicted"/>
<sequence length="83" mass="9300">MLIDAAARELPQIGLEDALRVLVVMAEKRDPRFPRAAARLAARITTERGLDLAESRYVLALAETLPLQPETIKLALDGYCRRR</sequence>
<accession>A0ABY5DPF8</accession>
<dbReference type="RefSeq" id="WP_254570634.1">
    <property type="nucleotide sequence ID" value="NZ_CP098502.1"/>
</dbReference>
<evidence type="ECO:0000313" key="2">
    <source>
        <dbReference type="Proteomes" id="UP001056035"/>
    </source>
</evidence>
<organism evidence="1 2">
    <name type="scientific">Paraconexibacter antarcticus</name>
    <dbReference type="NCBI Taxonomy" id="2949664"/>
    <lineage>
        <taxon>Bacteria</taxon>
        <taxon>Bacillati</taxon>
        <taxon>Actinomycetota</taxon>
        <taxon>Thermoleophilia</taxon>
        <taxon>Solirubrobacterales</taxon>
        <taxon>Paraconexibacteraceae</taxon>
        <taxon>Paraconexibacter</taxon>
    </lineage>
</organism>
<dbReference type="EMBL" id="CP098502">
    <property type="protein sequence ID" value="UTI63918.1"/>
    <property type="molecule type" value="Genomic_DNA"/>
</dbReference>
<protein>
    <submittedName>
        <fullName evidence="1">Uncharacterized protein</fullName>
    </submittedName>
</protein>
<dbReference type="Proteomes" id="UP001056035">
    <property type="component" value="Chromosome"/>
</dbReference>
<keyword evidence="2" id="KW-1185">Reference proteome</keyword>
<name>A0ABY5DPF8_9ACTN</name>
<reference evidence="1 2" key="1">
    <citation type="submission" date="2022-06" db="EMBL/GenBank/DDBJ databases">
        <title>Paraconexibacter antarcticus.</title>
        <authorList>
            <person name="Kim C.S."/>
        </authorList>
    </citation>
    <scope>NUCLEOTIDE SEQUENCE [LARGE SCALE GENOMIC DNA]</scope>
    <source>
        <strain evidence="1 2">02-257</strain>
    </source>
</reference>